<dbReference type="SMART" id="SM00860">
    <property type="entry name" value="SMI1_KNR4"/>
    <property type="match status" value="1"/>
</dbReference>
<evidence type="ECO:0000313" key="3">
    <source>
        <dbReference type="Proteomes" id="UP000198534"/>
    </source>
</evidence>
<dbReference type="STRING" id="1048340.SAMN05444487_11840"/>
<dbReference type="OrthoDB" id="5880263at2"/>
<dbReference type="InterPro" id="IPR018958">
    <property type="entry name" value="Knr4/Smi1-like_dom"/>
</dbReference>
<gene>
    <name evidence="2" type="ORF">SAMN05444487_11840</name>
</gene>
<feature type="domain" description="Knr4/Smi1-like" evidence="1">
    <location>
        <begin position="23"/>
        <end position="136"/>
    </location>
</feature>
<dbReference type="Gene3D" id="3.40.1580.10">
    <property type="entry name" value="SMI1/KNR4-like"/>
    <property type="match status" value="1"/>
</dbReference>
<dbReference type="RefSeq" id="WP_091742630.1">
    <property type="nucleotide sequence ID" value="NZ_FNNQ01000018.1"/>
</dbReference>
<dbReference type="EMBL" id="FNNQ01000018">
    <property type="protein sequence ID" value="SDX45606.1"/>
    <property type="molecule type" value="Genomic_DNA"/>
</dbReference>
<proteinExistence type="predicted"/>
<name>A0A1H3BUX1_9BACL</name>
<evidence type="ECO:0000259" key="1">
    <source>
        <dbReference type="SMART" id="SM00860"/>
    </source>
</evidence>
<dbReference type="InterPro" id="IPR037883">
    <property type="entry name" value="Knr4/Smi1-like_sf"/>
</dbReference>
<accession>A0A1H3BUX1</accession>
<dbReference type="SUPFAM" id="SSF160631">
    <property type="entry name" value="SMI1/KNR4-like"/>
    <property type="match status" value="1"/>
</dbReference>
<keyword evidence="3" id="KW-1185">Reference proteome</keyword>
<organism evidence="2 3">
    <name type="scientific">Marininema mesophilum</name>
    <dbReference type="NCBI Taxonomy" id="1048340"/>
    <lineage>
        <taxon>Bacteria</taxon>
        <taxon>Bacillati</taxon>
        <taxon>Bacillota</taxon>
        <taxon>Bacilli</taxon>
        <taxon>Bacillales</taxon>
        <taxon>Thermoactinomycetaceae</taxon>
        <taxon>Marininema</taxon>
    </lineage>
</organism>
<evidence type="ECO:0000313" key="2">
    <source>
        <dbReference type="EMBL" id="SDX45606.1"/>
    </source>
</evidence>
<sequence>MSQQEIIIQMMQEYGHTGFHTGPVSENRIEQIEKSLIVELPESYKWFVRNYGYGGIEGVVIEGVAKTEVPTTVEATEDYRKYGLPKSYVVIQNLGEYMWCLDTGKIKNGECPVVNWSQVGGLGKLNYESFYSYLIDCFQESIDNLDDDDGI</sequence>
<protein>
    <submittedName>
        <fullName evidence="2">SMI1-KNR4 cell-wall</fullName>
    </submittedName>
</protein>
<dbReference type="Proteomes" id="UP000198534">
    <property type="component" value="Unassembled WGS sequence"/>
</dbReference>
<dbReference type="Pfam" id="PF14567">
    <property type="entry name" value="SUKH_5"/>
    <property type="match status" value="1"/>
</dbReference>
<dbReference type="AlphaFoldDB" id="A0A1H3BUX1"/>
<reference evidence="2 3" key="1">
    <citation type="submission" date="2016-10" db="EMBL/GenBank/DDBJ databases">
        <authorList>
            <person name="de Groot N.N."/>
        </authorList>
    </citation>
    <scope>NUCLEOTIDE SEQUENCE [LARGE SCALE GENOMIC DNA]</scope>
    <source>
        <strain evidence="2 3">DSM 45610</strain>
    </source>
</reference>